<keyword evidence="5" id="KW-1185">Reference proteome</keyword>
<reference evidence="4" key="1">
    <citation type="submission" date="2017-07" db="EMBL/GenBank/DDBJ databases">
        <title>Taro Niue Genome Assembly and Annotation.</title>
        <authorList>
            <person name="Atibalentja N."/>
            <person name="Keating K."/>
            <person name="Fields C.J."/>
        </authorList>
    </citation>
    <scope>NUCLEOTIDE SEQUENCE</scope>
    <source>
        <strain evidence="4">Niue_2</strain>
        <tissue evidence="4">Leaf</tissue>
    </source>
</reference>
<evidence type="ECO:0000313" key="4">
    <source>
        <dbReference type="EMBL" id="MQL85522.1"/>
    </source>
</evidence>
<dbReference type="Pfam" id="PF04043">
    <property type="entry name" value="PMEI"/>
    <property type="match status" value="1"/>
</dbReference>
<evidence type="ECO:0000259" key="3">
    <source>
        <dbReference type="SMART" id="SM00856"/>
    </source>
</evidence>
<feature type="region of interest" description="Disordered" evidence="2">
    <location>
        <begin position="19"/>
        <end position="61"/>
    </location>
</feature>
<dbReference type="SMART" id="SM00856">
    <property type="entry name" value="PMEI"/>
    <property type="match status" value="1"/>
</dbReference>
<protein>
    <recommendedName>
        <fullName evidence="3">Pectinesterase inhibitor domain-containing protein</fullName>
    </recommendedName>
</protein>
<evidence type="ECO:0000313" key="5">
    <source>
        <dbReference type="Proteomes" id="UP000652761"/>
    </source>
</evidence>
<organism evidence="4 5">
    <name type="scientific">Colocasia esculenta</name>
    <name type="common">Wild taro</name>
    <name type="synonym">Arum esculentum</name>
    <dbReference type="NCBI Taxonomy" id="4460"/>
    <lineage>
        <taxon>Eukaryota</taxon>
        <taxon>Viridiplantae</taxon>
        <taxon>Streptophyta</taxon>
        <taxon>Embryophyta</taxon>
        <taxon>Tracheophyta</taxon>
        <taxon>Spermatophyta</taxon>
        <taxon>Magnoliopsida</taxon>
        <taxon>Liliopsida</taxon>
        <taxon>Araceae</taxon>
        <taxon>Aroideae</taxon>
        <taxon>Colocasieae</taxon>
        <taxon>Colocasia</taxon>
    </lineage>
</organism>
<dbReference type="OrthoDB" id="770764at2759"/>
<comment type="caution">
    <text evidence="4">The sequence shown here is derived from an EMBL/GenBank/DDBJ whole genome shotgun (WGS) entry which is preliminary data.</text>
</comment>
<dbReference type="GO" id="GO:0004857">
    <property type="term" value="F:enzyme inhibitor activity"/>
    <property type="evidence" value="ECO:0007669"/>
    <property type="project" value="InterPro"/>
</dbReference>
<dbReference type="AlphaFoldDB" id="A0A843UHQ5"/>
<proteinExistence type="predicted"/>
<name>A0A843UHQ5_COLES</name>
<keyword evidence="1" id="KW-0732">Signal</keyword>
<dbReference type="PANTHER" id="PTHR31080:SF274">
    <property type="entry name" value="PECTINESTERASE_PECTINESTERASE INHIBITOR 26"/>
    <property type="match status" value="1"/>
</dbReference>
<dbReference type="InterPro" id="IPR035513">
    <property type="entry name" value="Invertase/methylesterase_inhib"/>
</dbReference>
<dbReference type="SUPFAM" id="SSF101148">
    <property type="entry name" value="Plant invertase/pectin methylesterase inhibitor"/>
    <property type="match status" value="1"/>
</dbReference>
<evidence type="ECO:0000256" key="1">
    <source>
        <dbReference type="ARBA" id="ARBA00022729"/>
    </source>
</evidence>
<dbReference type="EMBL" id="NMUH01000833">
    <property type="protein sequence ID" value="MQL85522.1"/>
    <property type="molecule type" value="Genomic_DNA"/>
</dbReference>
<dbReference type="PANTHER" id="PTHR31080">
    <property type="entry name" value="PECTINESTERASE INHIBITOR-LIKE"/>
    <property type="match status" value="1"/>
</dbReference>
<dbReference type="Gene3D" id="1.20.140.40">
    <property type="entry name" value="Invertase/pectin methylesterase inhibitor family protein"/>
    <property type="match status" value="1"/>
</dbReference>
<feature type="domain" description="Pectinesterase inhibitor" evidence="3">
    <location>
        <begin position="98"/>
        <end position="241"/>
    </location>
</feature>
<dbReference type="Proteomes" id="UP000652761">
    <property type="component" value="Unassembled WGS sequence"/>
</dbReference>
<gene>
    <name evidence="4" type="ORF">Taro_018043</name>
</gene>
<accession>A0A843UHQ5</accession>
<sequence>MRARGTSYLTEALLRCPSPVPSDIRRRPSNRNKAAGSGQAKPTAETVHRLQTGPPRPPPSMAPLAVVAAALLLLLSGHPAQARAPTQHFAVKVGAAAGGKVDAASLCSNTDYPDLCVSAARGIRGSASEKALIAASIQAAIKKIQAAKARAASIVKAVSKGNRAESEIQTCQEVYDSALADLQSSMKALQRGSITDLKELLSSAMADVDTCDEGYDEAGEKSPLAVPDGETDKLASNALALAQASTKKGR</sequence>
<dbReference type="CDD" id="cd15800">
    <property type="entry name" value="PMEI-like_2"/>
    <property type="match status" value="1"/>
</dbReference>
<evidence type="ECO:0000256" key="2">
    <source>
        <dbReference type="SAM" id="MobiDB-lite"/>
    </source>
</evidence>
<dbReference type="InterPro" id="IPR006501">
    <property type="entry name" value="Pectinesterase_inhib_dom"/>
</dbReference>
<dbReference type="NCBIfam" id="TIGR01614">
    <property type="entry name" value="PME_inhib"/>
    <property type="match status" value="1"/>
</dbReference>
<dbReference type="InterPro" id="IPR051955">
    <property type="entry name" value="PME_Inhibitor"/>
</dbReference>